<dbReference type="SUPFAM" id="SSF53474">
    <property type="entry name" value="alpha/beta-Hydrolases"/>
    <property type="match status" value="1"/>
</dbReference>
<dbReference type="InterPro" id="IPR046879">
    <property type="entry name" value="KANL3/Tex30_Abhydrolase"/>
</dbReference>
<dbReference type="GO" id="GO:0016787">
    <property type="term" value="F:hydrolase activity"/>
    <property type="evidence" value="ECO:0007669"/>
    <property type="project" value="UniProtKB-KW"/>
</dbReference>
<proteinExistence type="predicted"/>
<dbReference type="PANTHER" id="PTHR13136:SF11">
    <property type="entry name" value="TESTIS-EXPRESSED PROTEIN 30"/>
    <property type="match status" value="1"/>
</dbReference>
<feature type="domain" description="KANL3/Tex30 alpha/beta hydrolase-like" evidence="1">
    <location>
        <begin position="34"/>
        <end position="226"/>
    </location>
</feature>
<accession>A0A518EXB1</accession>
<dbReference type="EMBL" id="CP036434">
    <property type="protein sequence ID" value="QDV08713.1"/>
    <property type="molecule type" value="Genomic_DNA"/>
</dbReference>
<evidence type="ECO:0000259" key="1">
    <source>
        <dbReference type="Pfam" id="PF20408"/>
    </source>
</evidence>
<dbReference type="InterPro" id="IPR026555">
    <property type="entry name" value="NSL3/Tex30"/>
</dbReference>
<sequence length="237" mass="25621">MAKREELKIVVPHQGVEHVAARLDLPGGDPVGVYVMAHGAGAPMTSDFMEAAAPRIADAAALAVVRFNYAYAEKMSRTSSRLPPEPRRALEVIHRTVLQWTRDRFPHLPLVGGGKSLGGRIASLMAAEAEPMDGLVFLGYPLHPPGKPEKLRTEHFPKLDLPMLFLQGDRDALADLDLLRPALEALPRKAALHVVAGGDHSFSVLKRSGRTPEEVLDEIASAVADWSAKSLPGRSQA</sequence>
<gene>
    <name evidence="2" type="ORF">Poly30_42660</name>
</gene>
<keyword evidence="2" id="KW-0378">Hydrolase</keyword>
<evidence type="ECO:0000313" key="2">
    <source>
        <dbReference type="EMBL" id="QDV08713.1"/>
    </source>
</evidence>
<keyword evidence="3" id="KW-1185">Reference proteome</keyword>
<dbReference type="Pfam" id="PF20408">
    <property type="entry name" value="Abhydrolase_11"/>
    <property type="match status" value="1"/>
</dbReference>
<dbReference type="RefSeq" id="WP_419190442.1">
    <property type="nucleotide sequence ID" value="NZ_CP036434.1"/>
</dbReference>
<evidence type="ECO:0000313" key="3">
    <source>
        <dbReference type="Proteomes" id="UP000320390"/>
    </source>
</evidence>
<dbReference type="PANTHER" id="PTHR13136">
    <property type="entry name" value="TESTIS DEVELOPMENT PROTEIN PRTD"/>
    <property type="match status" value="1"/>
</dbReference>
<dbReference type="Proteomes" id="UP000320390">
    <property type="component" value="Chromosome"/>
</dbReference>
<name>A0A518EXB1_9BACT</name>
<organism evidence="2 3">
    <name type="scientific">Saltatorellus ferox</name>
    <dbReference type="NCBI Taxonomy" id="2528018"/>
    <lineage>
        <taxon>Bacteria</taxon>
        <taxon>Pseudomonadati</taxon>
        <taxon>Planctomycetota</taxon>
        <taxon>Planctomycetia</taxon>
        <taxon>Planctomycetia incertae sedis</taxon>
        <taxon>Saltatorellus</taxon>
    </lineage>
</organism>
<protein>
    <submittedName>
        <fullName evidence="2">Alpha/beta hydrolase family protein</fullName>
    </submittedName>
</protein>
<dbReference type="AlphaFoldDB" id="A0A518EXB1"/>
<dbReference type="Gene3D" id="3.40.50.1820">
    <property type="entry name" value="alpha/beta hydrolase"/>
    <property type="match status" value="1"/>
</dbReference>
<reference evidence="2 3" key="1">
    <citation type="submission" date="2019-02" db="EMBL/GenBank/DDBJ databases">
        <title>Deep-cultivation of Planctomycetes and their phenomic and genomic characterization uncovers novel biology.</title>
        <authorList>
            <person name="Wiegand S."/>
            <person name="Jogler M."/>
            <person name="Boedeker C."/>
            <person name="Pinto D."/>
            <person name="Vollmers J."/>
            <person name="Rivas-Marin E."/>
            <person name="Kohn T."/>
            <person name="Peeters S.H."/>
            <person name="Heuer A."/>
            <person name="Rast P."/>
            <person name="Oberbeckmann S."/>
            <person name="Bunk B."/>
            <person name="Jeske O."/>
            <person name="Meyerdierks A."/>
            <person name="Storesund J.E."/>
            <person name="Kallscheuer N."/>
            <person name="Luecker S."/>
            <person name="Lage O.M."/>
            <person name="Pohl T."/>
            <person name="Merkel B.J."/>
            <person name="Hornburger P."/>
            <person name="Mueller R.-W."/>
            <person name="Bruemmer F."/>
            <person name="Labrenz M."/>
            <person name="Spormann A.M."/>
            <person name="Op den Camp H."/>
            <person name="Overmann J."/>
            <person name="Amann R."/>
            <person name="Jetten M.S.M."/>
            <person name="Mascher T."/>
            <person name="Medema M.H."/>
            <person name="Devos D.P."/>
            <person name="Kaster A.-K."/>
            <person name="Ovreas L."/>
            <person name="Rohde M."/>
            <person name="Galperin M.Y."/>
            <person name="Jogler C."/>
        </authorList>
    </citation>
    <scope>NUCLEOTIDE SEQUENCE [LARGE SCALE GENOMIC DNA]</scope>
    <source>
        <strain evidence="2 3">Poly30</strain>
    </source>
</reference>
<dbReference type="InterPro" id="IPR029058">
    <property type="entry name" value="AB_hydrolase_fold"/>
</dbReference>